<name>A0ABQ9YLF2_9EUKA</name>
<reference evidence="1 2" key="1">
    <citation type="journal article" date="2022" name="bioRxiv">
        <title>Genomics of Preaxostyla Flagellates Illuminates Evolutionary Transitions and the Path Towards Mitochondrial Loss.</title>
        <authorList>
            <person name="Novak L.V.F."/>
            <person name="Treitli S.C."/>
            <person name="Pyrih J."/>
            <person name="Halakuc P."/>
            <person name="Pipaliya S.V."/>
            <person name="Vacek V."/>
            <person name="Brzon O."/>
            <person name="Soukal P."/>
            <person name="Eme L."/>
            <person name="Dacks J.B."/>
            <person name="Karnkowska A."/>
            <person name="Elias M."/>
            <person name="Hampl V."/>
        </authorList>
    </citation>
    <scope>NUCLEOTIDE SEQUENCE [LARGE SCALE GENOMIC DNA]</scope>
    <source>
        <strain evidence="1">NAU3</strain>
        <tissue evidence="1">Gut</tissue>
    </source>
</reference>
<dbReference type="PANTHER" id="PTHR33477:SF2">
    <property type="entry name" value="2-PHOSPHOGLYCERATE KINASE"/>
    <property type="match status" value="1"/>
</dbReference>
<gene>
    <name evidence="1" type="ORF">BLNAU_508</name>
</gene>
<comment type="caution">
    <text evidence="1">The sequence shown here is derived from an EMBL/GenBank/DDBJ whole genome shotgun (WGS) entry which is preliminary data.</text>
</comment>
<organism evidence="1 2">
    <name type="scientific">Blattamonas nauphoetae</name>
    <dbReference type="NCBI Taxonomy" id="2049346"/>
    <lineage>
        <taxon>Eukaryota</taxon>
        <taxon>Metamonada</taxon>
        <taxon>Preaxostyla</taxon>
        <taxon>Oxymonadida</taxon>
        <taxon>Blattamonas</taxon>
    </lineage>
</organism>
<keyword evidence="2" id="KW-1185">Reference proteome</keyword>
<keyword evidence="1" id="KW-0418">Kinase</keyword>
<keyword evidence="1" id="KW-0808">Transferase</keyword>
<accession>A0ABQ9YLF2</accession>
<dbReference type="Proteomes" id="UP001281761">
    <property type="component" value="Unassembled WGS sequence"/>
</dbReference>
<evidence type="ECO:0000313" key="2">
    <source>
        <dbReference type="Proteomes" id="UP001281761"/>
    </source>
</evidence>
<dbReference type="PANTHER" id="PTHR33477">
    <property type="entry name" value="P-LOOP NTPASE DOMAIN-CONTAINING PROTEIN LPA1 HOMOLOG 1"/>
    <property type="match status" value="1"/>
</dbReference>
<sequence length="416" mass="47205">MAQTFGPGSQYDYVKVKIRLSPDHYAVFSRFMISRFLRASGISEKHSQKIALELKKILVDGGKFDVTQGELDACLFFLLQEKNYTLKHFIRYRMIASFFRERVPLVFFISGTGCLGKKAIATKLANILNLPNVLHTRLALQIMQQTGLLQNDRCHELFWMSNYPGGNEEFIEEYRRQAVLARKGVDFDIRKAIKEGKPVIIEGTFLDPRDCESLFAEFGHGNETIEVRKMKKEDGSQSSYASFIMNSSSPLEFLRKSSSPNPPLPNSDLRISEVNYVPHSIPCFPSVKAVVLFVLLEGDRSILEANSAEWLEQNTRQHGQASPQISTDALVDRFLTIQDHLLSAIPPNYDSIPVVKRSIIKVKVNPEMNDTVDDIQATFLAVLKSLYNQTGDDNQSILDETTTREIMMKERTQTPL</sequence>
<dbReference type="GO" id="GO:0016301">
    <property type="term" value="F:kinase activity"/>
    <property type="evidence" value="ECO:0007669"/>
    <property type="project" value="UniProtKB-KW"/>
</dbReference>
<proteinExistence type="predicted"/>
<protein>
    <submittedName>
        <fullName evidence="1">2-phosphoglycerate kinase</fullName>
    </submittedName>
</protein>
<dbReference type="EMBL" id="JARBJD010000002">
    <property type="protein sequence ID" value="KAK2964591.1"/>
    <property type="molecule type" value="Genomic_DNA"/>
</dbReference>
<evidence type="ECO:0000313" key="1">
    <source>
        <dbReference type="EMBL" id="KAK2964591.1"/>
    </source>
</evidence>